<reference evidence="2" key="1">
    <citation type="submission" date="2018-05" db="EMBL/GenBank/DDBJ databases">
        <title>Draft genome of Mucuna pruriens seed.</title>
        <authorList>
            <person name="Nnadi N.E."/>
            <person name="Vos R."/>
            <person name="Hasami M.H."/>
            <person name="Devisetty U.K."/>
            <person name="Aguiy J.C."/>
        </authorList>
    </citation>
    <scope>NUCLEOTIDE SEQUENCE [LARGE SCALE GENOMIC DNA]</scope>
    <source>
        <strain evidence="2">JCA_2017</strain>
    </source>
</reference>
<name>A0A371FPI3_MUCPR</name>
<feature type="non-terminal residue" evidence="2">
    <location>
        <position position="1"/>
    </location>
</feature>
<sequence length="438" mass="50065">MTRSNPTKLHVYDPKIDRTFHRLIRSSKSSEVANSSNHKSSGFTFDYGVLTSNSVDFDFDTTTANYNYDLDVCVTKFSLENMDDNEQDLEGVGYTYVRYLELEHAQSYELKFVLIHLLSKFHGLVGEDPHKHLMKFHVVCSTMKPHGILEDYIKIKAFPFSLDGAAKDWLYLGCSWKISPLPPKQHQSRKRCVAEGNTMGRHYMTTFDHQINEQLLIPYFYEGLMLMDRNMIDAASGEDLMDKTTTTARNIISNIVGNIQQFGVRGSTTSRIVNEKIRYLVRQLDIRQYHTSPPARVCGICSSVKHSTNFTFPRGSGEADDYNQHSVLTKSTTVDQLQSNGYGQILSQTILNPKGNVSVITLRLQQTKVVQLPFPTRIVQARKFELDEELLQTFSKILKYAMFLKELCTHKRKKLKGDMEMGRNVSALIKNEQVSTLI</sequence>
<dbReference type="InterPro" id="IPR046626">
    <property type="entry name" value="DUF6738"/>
</dbReference>
<dbReference type="AlphaFoldDB" id="A0A371FPI3"/>
<gene>
    <name evidence="2" type="ORF">CR513_39527</name>
</gene>
<feature type="domain" description="DUF6738" evidence="1">
    <location>
        <begin position="1"/>
        <end position="39"/>
    </location>
</feature>
<dbReference type="Pfam" id="PF20523">
    <property type="entry name" value="DUF6738"/>
    <property type="match status" value="1"/>
</dbReference>
<evidence type="ECO:0000313" key="3">
    <source>
        <dbReference type="Proteomes" id="UP000257109"/>
    </source>
</evidence>
<comment type="caution">
    <text evidence="2">The sequence shown here is derived from an EMBL/GenBank/DDBJ whole genome shotgun (WGS) entry which is preliminary data.</text>
</comment>
<dbReference type="EMBL" id="QJKJ01008371">
    <property type="protein sequence ID" value="RDX79983.1"/>
    <property type="molecule type" value="Genomic_DNA"/>
</dbReference>
<keyword evidence="3" id="KW-1185">Reference proteome</keyword>
<dbReference type="PANTHER" id="PTHR33223:SF3">
    <property type="match status" value="1"/>
</dbReference>
<organism evidence="2 3">
    <name type="scientific">Mucuna pruriens</name>
    <name type="common">Velvet bean</name>
    <name type="synonym">Dolichos pruriens</name>
    <dbReference type="NCBI Taxonomy" id="157652"/>
    <lineage>
        <taxon>Eukaryota</taxon>
        <taxon>Viridiplantae</taxon>
        <taxon>Streptophyta</taxon>
        <taxon>Embryophyta</taxon>
        <taxon>Tracheophyta</taxon>
        <taxon>Spermatophyta</taxon>
        <taxon>Magnoliopsida</taxon>
        <taxon>eudicotyledons</taxon>
        <taxon>Gunneridae</taxon>
        <taxon>Pentapetalae</taxon>
        <taxon>rosids</taxon>
        <taxon>fabids</taxon>
        <taxon>Fabales</taxon>
        <taxon>Fabaceae</taxon>
        <taxon>Papilionoideae</taxon>
        <taxon>50 kb inversion clade</taxon>
        <taxon>NPAAA clade</taxon>
        <taxon>indigoferoid/millettioid clade</taxon>
        <taxon>Phaseoleae</taxon>
        <taxon>Mucuna</taxon>
    </lineage>
</organism>
<proteinExistence type="predicted"/>
<protein>
    <recommendedName>
        <fullName evidence="1">DUF6738 domain-containing protein</fullName>
    </recommendedName>
</protein>
<evidence type="ECO:0000313" key="2">
    <source>
        <dbReference type="EMBL" id="RDX79983.1"/>
    </source>
</evidence>
<dbReference type="Proteomes" id="UP000257109">
    <property type="component" value="Unassembled WGS sequence"/>
</dbReference>
<accession>A0A371FPI3</accession>
<dbReference type="PANTHER" id="PTHR33223">
    <property type="entry name" value="CCHC-TYPE DOMAIN-CONTAINING PROTEIN"/>
    <property type="match status" value="1"/>
</dbReference>
<evidence type="ECO:0000259" key="1">
    <source>
        <dbReference type="Pfam" id="PF20523"/>
    </source>
</evidence>